<dbReference type="Proteomes" id="UP000567067">
    <property type="component" value="Unassembled WGS sequence"/>
</dbReference>
<sequence>MIRKICLAIATIYLLMVMGGLLLDRDKEELRWKQNGSVEQKHDVYTNIDEWTAYNIAKDEVWKSTSNDPILISPLFTTGEATQTYLHIEMATDSARVQVFWRGQNEDFAEARSKVFDSHSAFEMIIEDDVEQIRIDPAEQQGVTFTVHQVDVKKYK</sequence>
<keyword evidence="2" id="KW-1185">Reference proteome</keyword>
<organism evidence="1 2">
    <name type="scientific">Fontibacillus solani</name>
    <dbReference type="NCBI Taxonomy" id="1572857"/>
    <lineage>
        <taxon>Bacteria</taxon>
        <taxon>Bacillati</taxon>
        <taxon>Bacillota</taxon>
        <taxon>Bacilli</taxon>
        <taxon>Bacillales</taxon>
        <taxon>Paenibacillaceae</taxon>
        <taxon>Fontibacillus</taxon>
    </lineage>
</organism>
<dbReference type="EMBL" id="JACJIP010000025">
    <property type="protein sequence ID" value="MBA9087053.1"/>
    <property type="molecule type" value="Genomic_DNA"/>
</dbReference>
<accession>A0A7W3SW53</accession>
<gene>
    <name evidence="1" type="ORF">FHR92_003533</name>
</gene>
<protein>
    <submittedName>
        <fullName evidence="1">Uncharacterized protein</fullName>
    </submittedName>
</protein>
<evidence type="ECO:0000313" key="1">
    <source>
        <dbReference type="EMBL" id="MBA9087053.1"/>
    </source>
</evidence>
<name>A0A7W3SW53_9BACL</name>
<proteinExistence type="predicted"/>
<reference evidence="1 2" key="1">
    <citation type="submission" date="2020-08" db="EMBL/GenBank/DDBJ databases">
        <title>Genomic Encyclopedia of Type Strains, Phase III (KMG-III): the genomes of soil and plant-associated and newly described type strains.</title>
        <authorList>
            <person name="Whitman W."/>
        </authorList>
    </citation>
    <scope>NUCLEOTIDE SEQUENCE [LARGE SCALE GENOMIC DNA]</scope>
    <source>
        <strain evidence="1 2">CECT 8693</strain>
    </source>
</reference>
<dbReference type="RefSeq" id="WP_182537690.1">
    <property type="nucleotide sequence ID" value="NZ_JACJIP010000025.1"/>
</dbReference>
<evidence type="ECO:0000313" key="2">
    <source>
        <dbReference type="Proteomes" id="UP000567067"/>
    </source>
</evidence>
<comment type="caution">
    <text evidence="1">The sequence shown here is derived from an EMBL/GenBank/DDBJ whole genome shotgun (WGS) entry which is preliminary data.</text>
</comment>
<dbReference type="AlphaFoldDB" id="A0A7W3SW53"/>